<evidence type="ECO:0000256" key="1">
    <source>
        <dbReference type="SAM" id="SignalP"/>
    </source>
</evidence>
<gene>
    <name evidence="2" type="ORF">TeGR_g11556</name>
</gene>
<reference evidence="2 3" key="1">
    <citation type="journal article" date="2023" name="Commun. Biol.">
        <title>Genome analysis of Parmales, the sister group of diatoms, reveals the evolutionary specialization of diatoms from phago-mixotrophs to photoautotrophs.</title>
        <authorList>
            <person name="Ban H."/>
            <person name="Sato S."/>
            <person name="Yoshikawa S."/>
            <person name="Yamada K."/>
            <person name="Nakamura Y."/>
            <person name="Ichinomiya M."/>
            <person name="Sato N."/>
            <person name="Blanc-Mathieu R."/>
            <person name="Endo H."/>
            <person name="Kuwata A."/>
            <person name="Ogata H."/>
        </authorList>
    </citation>
    <scope>NUCLEOTIDE SEQUENCE [LARGE SCALE GENOMIC DNA]</scope>
</reference>
<proteinExistence type="predicted"/>
<dbReference type="Proteomes" id="UP001165060">
    <property type="component" value="Unassembled WGS sequence"/>
</dbReference>
<sequence>MPAPPPLQLAFLFLSLLSLLLPPLLASPPPSSNPSAPSFPHSFSATVHITSNLLPDGIEYPPKLRSYRIHYSVPLQKAKIEVLEGTDKGTTYLRSYADKTEYEVRTGDYPSCSRSHLPTDMPAPLLPALIHIGGSVISSADTNHFVHATSLERTHMYFAGDVPVRLLHEDVSQGGDVATALMTYDYEDVALVGEGGFEEGVWELGGDWTREKCELHVGGFPYVHLWHWYLRV</sequence>
<organism evidence="2 3">
    <name type="scientific">Tetraparma gracilis</name>
    <dbReference type="NCBI Taxonomy" id="2962635"/>
    <lineage>
        <taxon>Eukaryota</taxon>
        <taxon>Sar</taxon>
        <taxon>Stramenopiles</taxon>
        <taxon>Ochrophyta</taxon>
        <taxon>Bolidophyceae</taxon>
        <taxon>Parmales</taxon>
        <taxon>Triparmaceae</taxon>
        <taxon>Tetraparma</taxon>
    </lineage>
</organism>
<keyword evidence="1" id="KW-0732">Signal</keyword>
<protein>
    <submittedName>
        <fullName evidence="2">Uncharacterized protein</fullName>
    </submittedName>
</protein>
<feature type="signal peptide" evidence="1">
    <location>
        <begin position="1"/>
        <end position="26"/>
    </location>
</feature>
<name>A0ABQ6MQ85_9STRA</name>
<evidence type="ECO:0000313" key="3">
    <source>
        <dbReference type="Proteomes" id="UP001165060"/>
    </source>
</evidence>
<accession>A0ABQ6MQ85</accession>
<comment type="caution">
    <text evidence="2">The sequence shown here is derived from an EMBL/GenBank/DDBJ whole genome shotgun (WGS) entry which is preliminary data.</text>
</comment>
<evidence type="ECO:0000313" key="2">
    <source>
        <dbReference type="EMBL" id="GMI30718.1"/>
    </source>
</evidence>
<feature type="chain" id="PRO_5047204955" evidence="1">
    <location>
        <begin position="27"/>
        <end position="232"/>
    </location>
</feature>
<dbReference type="EMBL" id="BRYB01000475">
    <property type="protein sequence ID" value="GMI30718.1"/>
    <property type="molecule type" value="Genomic_DNA"/>
</dbReference>
<keyword evidence="3" id="KW-1185">Reference proteome</keyword>